<dbReference type="Gene3D" id="3.30.559.10">
    <property type="entry name" value="Chloramphenicol acetyltransferase-like domain"/>
    <property type="match status" value="1"/>
</dbReference>
<keyword evidence="4 7" id="KW-0808">Transferase</keyword>
<dbReference type="SUPFAM" id="SSF52777">
    <property type="entry name" value="CoA-dependent acyltransferases"/>
    <property type="match status" value="1"/>
</dbReference>
<accession>A0AAU9BZG0</accession>
<dbReference type="InterPro" id="IPR001078">
    <property type="entry name" value="2-oxoacid_DH_actylTfrase"/>
</dbReference>
<name>A0AAU9BZG0_9GAMM</name>
<sequence length="412" mass="43657">MKQPIIMPVLSDTMEVGRLVRWLKKPGDPVKKGEVIAEVESDKAVMELEAFSDGWIAGPLAPEGSEIAVKQVIGWIADNPEEAKGEAAPAETPPGAAAAEPAPPPPPKEAPKPPPAPAEAPSPPPSPQATAPSPGGTVSPVVAAALEPRRPAAGGITPLARELAAELGLDPDTLPAGADGVVRAGQVLAAALAAPAPDLSHSPPHQVELPSALRWKVALNMQRTTDTPMFRVTTTADLRPLRDFAHAREWSLTLLLARACALALTAHPLFNQAWTPKGLARFERIDIGIALDLGDGLVSPVLRDVAGRPLEELAEDWRILKDKTRRRRLRPEDYEGATFYLSNLGTFPGVRQFDAIVPLGSSAILAVAAADVEGRTALTLSCDHRVVFGADAARFLDTLVTRLEQPETLVKL</sequence>
<dbReference type="EC" id="2.3.1.-" evidence="4"/>
<proteinExistence type="inferred from homology"/>
<comment type="similarity">
    <text evidence="2 4">Belongs to the 2-oxoacid dehydrogenase family.</text>
</comment>
<dbReference type="RefSeq" id="WP_317706656.1">
    <property type="nucleotide sequence ID" value="NZ_AP024714.1"/>
</dbReference>
<feature type="region of interest" description="Disordered" evidence="5">
    <location>
        <begin position="82"/>
        <end position="139"/>
    </location>
</feature>
<dbReference type="InterPro" id="IPR003016">
    <property type="entry name" value="2-oxoA_DH_lipoyl-BS"/>
</dbReference>
<dbReference type="PROSITE" id="PS00189">
    <property type="entry name" value="LIPOYL"/>
    <property type="match status" value="1"/>
</dbReference>
<keyword evidence="8" id="KW-1185">Reference proteome</keyword>
<organism evidence="7 8">
    <name type="scientific">Methylomarinovum caldicuralii</name>
    <dbReference type="NCBI Taxonomy" id="438856"/>
    <lineage>
        <taxon>Bacteria</taxon>
        <taxon>Pseudomonadati</taxon>
        <taxon>Pseudomonadota</taxon>
        <taxon>Gammaproteobacteria</taxon>
        <taxon>Methylococcales</taxon>
        <taxon>Methylothermaceae</taxon>
        <taxon>Methylomarinovum</taxon>
    </lineage>
</organism>
<dbReference type="AlphaFoldDB" id="A0AAU9BZG0"/>
<dbReference type="Pfam" id="PF00364">
    <property type="entry name" value="Biotin_lipoyl"/>
    <property type="match status" value="1"/>
</dbReference>
<keyword evidence="7" id="KW-0670">Pyruvate</keyword>
<evidence type="ECO:0000256" key="5">
    <source>
        <dbReference type="SAM" id="MobiDB-lite"/>
    </source>
</evidence>
<dbReference type="InterPro" id="IPR045257">
    <property type="entry name" value="E2/Pdx1"/>
</dbReference>
<evidence type="ECO:0000313" key="8">
    <source>
        <dbReference type="Proteomes" id="UP001321825"/>
    </source>
</evidence>
<dbReference type="Gene3D" id="2.40.50.100">
    <property type="match status" value="1"/>
</dbReference>
<evidence type="ECO:0000259" key="6">
    <source>
        <dbReference type="PROSITE" id="PS50968"/>
    </source>
</evidence>
<evidence type="ECO:0000313" key="7">
    <source>
        <dbReference type="EMBL" id="BCX81745.1"/>
    </source>
</evidence>
<evidence type="ECO:0000256" key="3">
    <source>
        <dbReference type="ARBA" id="ARBA00022823"/>
    </source>
</evidence>
<reference evidence="8" key="1">
    <citation type="journal article" date="2024" name="Int. J. Syst. Evol. Microbiol.">
        <title>Methylomarinovum tepidoasis sp. nov., a moderately thermophilic methanotroph of the family Methylothermaceae isolated from a deep-sea hydrothermal field.</title>
        <authorList>
            <person name="Hirayama H."/>
            <person name="Takaki Y."/>
            <person name="Abe M."/>
            <person name="Miyazaki M."/>
            <person name="Uematsu K."/>
            <person name="Matsui Y."/>
            <person name="Takai K."/>
        </authorList>
    </citation>
    <scope>NUCLEOTIDE SEQUENCE [LARGE SCALE GENOMIC DNA]</scope>
    <source>
        <strain evidence="8">IT-9</strain>
    </source>
</reference>
<protein>
    <recommendedName>
        <fullName evidence="4">Dihydrolipoamide acetyltransferase component of pyruvate dehydrogenase complex</fullName>
        <ecNumber evidence="4">2.3.1.-</ecNumber>
    </recommendedName>
</protein>
<dbReference type="PROSITE" id="PS50968">
    <property type="entry name" value="BIOTINYL_LIPOYL"/>
    <property type="match status" value="1"/>
</dbReference>
<dbReference type="GO" id="GO:0045254">
    <property type="term" value="C:pyruvate dehydrogenase complex"/>
    <property type="evidence" value="ECO:0007669"/>
    <property type="project" value="InterPro"/>
</dbReference>
<dbReference type="Proteomes" id="UP001321825">
    <property type="component" value="Chromosome"/>
</dbReference>
<evidence type="ECO:0000256" key="4">
    <source>
        <dbReference type="RuleBase" id="RU003423"/>
    </source>
</evidence>
<keyword evidence="4 7" id="KW-0012">Acyltransferase</keyword>
<feature type="compositionally biased region" description="Low complexity" evidence="5">
    <location>
        <begin position="86"/>
        <end position="100"/>
    </location>
</feature>
<dbReference type="PANTHER" id="PTHR23151:SF75">
    <property type="entry name" value="DIHYDROLIPOYLLYSINE-RESIDUE ACETYLTRANSFERASE COMPONENT 5 OF PYRUVATE DEHYDROGENASE COMPLEX, CHLOROPLASTIC"/>
    <property type="match status" value="1"/>
</dbReference>
<comment type="cofactor">
    <cofactor evidence="1 4">
        <name>(R)-lipoate</name>
        <dbReference type="ChEBI" id="CHEBI:83088"/>
    </cofactor>
</comment>
<dbReference type="EMBL" id="AP024714">
    <property type="protein sequence ID" value="BCX81745.1"/>
    <property type="molecule type" value="Genomic_DNA"/>
</dbReference>
<keyword evidence="3 4" id="KW-0450">Lipoyl</keyword>
<dbReference type="KEGG" id="mcau:MIT9_P1325"/>
<dbReference type="GO" id="GO:0004742">
    <property type="term" value="F:dihydrolipoyllysine-residue acetyltransferase activity"/>
    <property type="evidence" value="ECO:0007669"/>
    <property type="project" value="TreeGrafter"/>
</dbReference>
<dbReference type="PANTHER" id="PTHR23151">
    <property type="entry name" value="DIHYDROLIPOAMIDE ACETYL/SUCCINYL-TRANSFERASE-RELATED"/>
    <property type="match status" value="1"/>
</dbReference>
<feature type="domain" description="Lipoyl-binding" evidence="6">
    <location>
        <begin position="2"/>
        <end position="77"/>
    </location>
</feature>
<evidence type="ECO:0000256" key="2">
    <source>
        <dbReference type="ARBA" id="ARBA00007317"/>
    </source>
</evidence>
<dbReference type="GO" id="GO:0006086">
    <property type="term" value="P:pyruvate decarboxylation to acetyl-CoA"/>
    <property type="evidence" value="ECO:0007669"/>
    <property type="project" value="InterPro"/>
</dbReference>
<gene>
    <name evidence="7" type="ORF">MIT9_P1325</name>
</gene>
<dbReference type="CDD" id="cd06849">
    <property type="entry name" value="lipoyl_domain"/>
    <property type="match status" value="1"/>
</dbReference>
<dbReference type="InterPro" id="IPR011053">
    <property type="entry name" value="Single_hybrid_motif"/>
</dbReference>
<feature type="compositionally biased region" description="Pro residues" evidence="5">
    <location>
        <begin position="101"/>
        <end position="127"/>
    </location>
</feature>
<dbReference type="Pfam" id="PF00198">
    <property type="entry name" value="2-oxoacid_dh"/>
    <property type="match status" value="1"/>
</dbReference>
<evidence type="ECO:0000256" key="1">
    <source>
        <dbReference type="ARBA" id="ARBA00001938"/>
    </source>
</evidence>
<dbReference type="InterPro" id="IPR000089">
    <property type="entry name" value="Biotin_lipoyl"/>
</dbReference>
<dbReference type="InterPro" id="IPR023213">
    <property type="entry name" value="CAT-like_dom_sf"/>
</dbReference>
<dbReference type="SUPFAM" id="SSF51230">
    <property type="entry name" value="Single hybrid motif"/>
    <property type="match status" value="1"/>
</dbReference>